<evidence type="ECO:0000313" key="2">
    <source>
        <dbReference type="EMBL" id="GAA2574670.1"/>
    </source>
</evidence>
<dbReference type="Proteomes" id="UP001501509">
    <property type="component" value="Unassembled WGS sequence"/>
</dbReference>
<protein>
    <submittedName>
        <fullName evidence="2">Uncharacterized protein</fullName>
    </submittedName>
</protein>
<evidence type="ECO:0000256" key="1">
    <source>
        <dbReference type="SAM" id="MobiDB-lite"/>
    </source>
</evidence>
<evidence type="ECO:0000313" key="3">
    <source>
        <dbReference type="Proteomes" id="UP001501509"/>
    </source>
</evidence>
<name>A0ABN3PAS0_9ACTN</name>
<proteinExistence type="predicted"/>
<gene>
    <name evidence="2" type="ORF">GCM10010411_03310</name>
</gene>
<feature type="region of interest" description="Disordered" evidence="1">
    <location>
        <begin position="28"/>
        <end position="48"/>
    </location>
</feature>
<keyword evidence="3" id="KW-1185">Reference proteome</keyword>
<organism evidence="2 3">
    <name type="scientific">Actinomadura fulvescens</name>
    <dbReference type="NCBI Taxonomy" id="46160"/>
    <lineage>
        <taxon>Bacteria</taxon>
        <taxon>Bacillati</taxon>
        <taxon>Actinomycetota</taxon>
        <taxon>Actinomycetes</taxon>
        <taxon>Streptosporangiales</taxon>
        <taxon>Thermomonosporaceae</taxon>
        <taxon>Actinomadura</taxon>
    </lineage>
</organism>
<reference evidence="2 3" key="1">
    <citation type="journal article" date="2019" name="Int. J. Syst. Evol. Microbiol.">
        <title>The Global Catalogue of Microorganisms (GCM) 10K type strain sequencing project: providing services to taxonomists for standard genome sequencing and annotation.</title>
        <authorList>
            <consortium name="The Broad Institute Genomics Platform"/>
            <consortium name="The Broad Institute Genome Sequencing Center for Infectious Disease"/>
            <person name="Wu L."/>
            <person name="Ma J."/>
        </authorList>
    </citation>
    <scope>NUCLEOTIDE SEQUENCE [LARGE SCALE GENOMIC DNA]</scope>
    <source>
        <strain evidence="2 3">JCM 6833</strain>
    </source>
</reference>
<sequence>MWRDGPVECGESGDGGWVTITGVGLPPPVAKSYPHSSQNRSLDGVPQSGQGFPDPTACICTVGLGAPVCAAPASMRSPQTSQ</sequence>
<comment type="caution">
    <text evidence="2">The sequence shown here is derived from an EMBL/GenBank/DDBJ whole genome shotgun (WGS) entry which is preliminary data.</text>
</comment>
<accession>A0ABN3PAS0</accession>
<dbReference type="EMBL" id="BAAATD010000001">
    <property type="protein sequence ID" value="GAA2574670.1"/>
    <property type="molecule type" value="Genomic_DNA"/>
</dbReference>